<dbReference type="AlphaFoldDB" id="A0A6J3JXF5"/>
<protein>
    <submittedName>
        <fullName evidence="5">SRA stem-loop-interacting RNA-binding protein, mitochondrial-like</fullName>
    </submittedName>
</protein>
<dbReference type="PROSITE" id="PS50102">
    <property type="entry name" value="RRM"/>
    <property type="match status" value="1"/>
</dbReference>
<dbReference type="PANTHER" id="PTHR11176">
    <property type="entry name" value="BOULE-RELATED"/>
    <property type="match status" value="1"/>
</dbReference>
<gene>
    <name evidence="5" type="primary">LOC117231285</name>
</gene>
<dbReference type="InterPro" id="IPR012677">
    <property type="entry name" value="Nucleotide-bd_a/b_plait_sf"/>
</dbReference>
<evidence type="ECO:0000259" key="3">
    <source>
        <dbReference type="PROSITE" id="PS50102"/>
    </source>
</evidence>
<evidence type="ECO:0000313" key="4">
    <source>
        <dbReference type="Proteomes" id="UP000504631"/>
    </source>
</evidence>
<accession>A0A6J3JXF5</accession>
<dbReference type="SMART" id="SM00360">
    <property type="entry name" value="RRM"/>
    <property type="match status" value="1"/>
</dbReference>
<dbReference type="Proteomes" id="UP000504631">
    <property type="component" value="Unplaced"/>
</dbReference>
<dbReference type="KEGG" id="bvk:117231285"/>
<feature type="domain" description="RRM" evidence="3">
    <location>
        <begin position="5"/>
        <end position="78"/>
    </location>
</feature>
<dbReference type="Pfam" id="PF00076">
    <property type="entry name" value="RRM_1"/>
    <property type="match status" value="1"/>
</dbReference>
<name>A0A6J3JXF5_9HYME</name>
<keyword evidence="1 2" id="KW-0694">RNA-binding</keyword>
<dbReference type="GeneID" id="117231285"/>
<dbReference type="InterPro" id="IPR035979">
    <property type="entry name" value="RBD_domain_sf"/>
</dbReference>
<dbReference type="RefSeq" id="XP_033345483.1">
    <property type="nucleotide sequence ID" value="XM_033489592.1"/>
</dbReference>
<sequence>MIPRYLISIRNIPWTVSHSQLEGYFSTFGSVKIAKVIFDKYGISTGYGFVEFYDKVVVTSVLKKDHVLDDGKLSITKGLQYLHEDPVKEFVEPHILDADTYRQ</sequence>
<reference evidence="5" key="1">
    <citation type="submission" date="2025-08" db="UniProtKB">
        <authorList>
            <consortium name="RefSeq"/>
        </authorList>
    </citation>
    <scope>IDENTIFICATION</scope>
    <source>
        <tissue evidence="5">Muscle</tissue>
    </source>
</reference>
<keyword evidence="4" id="KW-1185">Reference proteome</keyword>
<proteinExistence type="predicted"/>
<dbReference type="Gene3D" id="3.30.70.330">
    <property type="match status" value="1"/>
</dbReference>
<evidence type="ECO:0000256" key="1">
    <source>
        <dbReference type="ARBA" id="ARBA00022884"/>
    </source>
</evidence>
<dbReference type="InterPro" id="IPR000504">
    <property type="entry name" value="RRM_dom"/>
</dbReference>
<evidence type="ECO:0000313" key="5">
    <source>
        <dbReference type="RefSeq" id="XP_033345483.1"/>
    </source>
</evidence>
<evidence type="ECO:0000256" key="2">
    <source>
        <dbReference type="PROSITE-ProRule" id="PRU00176"/>
    </source>
</evidence>
<dbReference type="SUPFAM" id="SSF54928">
    <property type="entry name" value="RNA-binding domain, RBD"/>
    <property type="match status" value="1"/>
</dbReference>
<dbReference type="GO" id="GO:0003723">
    <property type="term" value="F:RNA binding"/>
    <property type="evidence" value="ECO:0007669"/>
    <property type="project" value="UniProtKB-UniRule"/>
</dbReference>
<organism evidence="4 5">
    <name type="scientific">Bombus vosnesenskii</name>
    <dbReference type="NCBI Taxonomy" id="207650"/>
    <lineage>
        <taxon>Eukaryota</taxon>
        <taxon>Metazoa</taxon>
        <taxon>Ecdysozoa</taxon>
        <taxon>Arthropoda</taxon>
        <taxon>Hexapoda</taxon>
        <taxon>Insecta</taxon>
        <taxon>Pterygota</taxon>
        <taxon>Neoptera</taxon>
        <taxon>Endopterygota</taxon>
        <taxon>Hymenoptera</taxon>
        <taxon>Apocrita</taxon>
        <taxon>Aculeata</taxon>
        <taxon>Apoidea</taxon>
        <taxon>Anthophila</taxon>
        <taxon>Apidae</taxon>
        <taxon>Bombus</taxon>
        <taxon>Pyrobombus</taxon>
    </lineage>
</organism>
<dbReference type="PANTHER" id="PTHR11176:SF61">
    <property type="entry name" value="SRA STEM-LOOP INTERACTING RNA BINDING PROTEIN"/>
    <property type="match status" value="1"/>
</dbReference>